<dbReference type="AlphaFoldDB" id="A0AAV9N2Z4"/>
<dbReference type="EMBL" id="JAVRRD010000027">
    <property type="protein sequence ID" value="KAK5047017.1"/>
    <property type="molecule type" value="Genomic_DNA"/>
</dbReference>
<feature type="region of interest" description="Disordered" evidence="1">
    <location>
        <begin position="323"/>
        <end position="342"/>
    </location>
</feature>
<reference evidence="2 3" key="1">
    <citation type="submission" date="2023-08" db="EMBL/GenBank/DDBJ databases">
        <title>Black Yeasts Isolated from many extreme environments.</title>
        <authorList>
            <person name="Coleine C."/>
            <person name="Stajich J.E."/>
            <person name="Selbmann L."/>
        </authorList>
    </citation>
    <scope>NUCLEOTIDE SEQUENCE [LARGE SCALE GENOMIC DNA]</scope>
    <source>
        <strain evidence="2 3">CCFEE 5792</strain>
    </source>
</reference>
<evidence type="ECO:0000313" key="2">
    <source>
        <dbReference type="EMBL" id="KAK5047017.1"/>
    </source>
</evidence>
<feature type="region of interest" description="Disordered" evidence="1">
    <location>
        <begin position="236"/>
        <end position="308"/>
    </location>
</feature>
<feature type="compositionally biased region" description="Basic and acidic residues" evidence="1">
    <location>
        <begin position="40"/>
        <end position="52"/>
    </location>
</feature>
<evidence type="ECO:0000313" key="3">
    <source>
        <dbReference type="Proteomes" id="UP001358417"/>
    </source>
</evidence>
<feature type="compositionally biased region" description="Basic and acidic residues" evidence="1">
    <location>
        <begin position="250"/>
        <end position="277"/>
    </location>
</feature>
<keyword evidence="3" id="KW-1185">Reference proteome</keyword>
<name>A0AAV9N2Z4_9EURO</name>
<comment type="caution">
    <text evidence="2">The sequence shown here is derived from an EMBL/GenBank/DDBJ whole genome shotgun (WGS) entry which is preliminary data.</text>
</comment>
<feature type="compositionally biased region" description="Low complexity" evidence="1">
    <location>
        <begin position="110"/>
        <end position="139"/>
    </location>
</feature>
<sequence>MPHKHKRKRENDESNFNLAPNARARTLSVHQKSESIFTSDKQRKEKLAEKHDQRRRKRSKSGKGAEDDTPKAFARLMAFQNEGKRVRSGLDDGLRQEKKKKKNNNKKDNTNNGGNKTQTEESPSTAHATANAATAPSHALPKILPGERLSDFSLRVDQSLPLTGVPKHSTRNTVPGLDIKTPLTKHNKRLARMQRDWRAQEAKIRDREEEAADEDAEKREEEGLLWLGVDVESGVMAGKSGKGKKKRRREVADEGDPWKVLERKRREEERAREREEAEAGVARGGGGFVGQGRTAQSRGLNARDTVQAPPVLKPVKNIFKEMSDHGAVGSRDPRVLERTVMS</sequence>
<feature type="region of interest" description="Disordered" evidence="1">
    <location>
        <begin position="1"/>
        <end position="144"/>
    </location>
</feature>
<accession>A0AAV9N2Z4</accession>
<feature type="region of interest" description="Disordered" evidence="1">
    <location>
        <begin position="162"/>
        <end position="222"/>
    </location>
</feature>
<feature type="compositionally biased region" description="Polar residues" evidence="1">
    <location>
        <begin position="28"/>
        <end position="39"/>
    </location>
</feature>
<feature type="compositionally biased region" description="Basic residues" evidence="1">
    <location>
        <begin position="183"/>
        <end position="192"/>
    </location>
</feature>
<protein>
    <recommendedName>
        <fullName evidence="4">Ribosome biogenesis protein SLX9</fullName>
    </recommendedName>
</protein>
<feature type="compositionally biased region" description="Basic and acidic residues" evidence="1">
    <location>
        <begin position="331"/>
        <end position="342"/>
    </location>
</feature>
<feature type="compositionally biased region" description="Basic and acidic residues" evidence="1">
    <location>
        <begin position="82"/>
        <end position="96"/>
    </location>
</feature>
<dbReference type="Proteomes" id="UP001358417">
    <property type="component" value="Unassembled WGS sequence"/>
</dbReference>
<feature type="compositionally biased region" description="Basic and acidic residues" evidence="1">
    <location>
        <begin position="193"/>
        <end position="208"/>
    </location>
</feature>
<dbReference type="GeneID" id="89975127"/>
<evidence type="ECO:0008006" key="4">
    <source>
        <dbReference type="Google" id="ProtNLM"/>
    </source>
</evidence>
<evidence type="ECO:0000256" key="1">
    <source>
        <dbReference type="SAM" id="MobiDB-lite"/>
    </source>
</evidence>
<proteinExistence type="predicted"/>
<dbReference type="PANTHER" id="PTHR40644">
    <property type="entry name" value="UPF0653 PROTEIN C607.02C"/>
    <property type="match status" value="1"/>
</dbReference>
<dbReference type="PANTHER" id="PTHR40644:SF1">
    <property type="entry name" value="UPF0653 PROTEIN C607.02C"/>
    <property type="match status" value="1"/>
</dbReference>
<dbReference type="RefSeq" id="XP_064702584.1">
    <property type="nucleotide sequence ID" value="XM_064850515.1"/>
</dbReference>
<organism evidence="2 3">
    <name type="scientific">Exophiala bonariae</name>
    <dbReference type="NCBI Taxonomy" id="1690606"/>
    <lineage>
        <taxon>Eukaryota</taxon>
        <taxon>Fungi</taxon>
        <taxon>Dikarya</taxon>
        <taxon>Ascomycota</taxon>
        <taxon>Pezizomycotina</taxon>
        <taxon>Eurotiomycetes</taxon>
        <taxon>Chaetothyriomycetidae</taxon>
        <taxon>Chaetothyriales</taxon>
        <taxon>Herpotrichiellaceae</taxon>
        <taxon>Exophiala</taxon>
    </lineage>
</organism>
<gene>
    <name evidence="2" type="ORF">LTR84_006959</name>
</gene>